<dbReference type="PANTHER" id="PTHR12932:SF9">
    <property type="entry name" value="TUBULIN POLYMERIZATION-PROMOTING PROTEIN HOMOLOG"/>
    <property type="match status" value="1"/>
</dbReference>
<dbReference type="AlphaFoldDB" id="A0A7E4VV53"/>
<dbReference type="PANTHER" id="PTHR12932">
    <property type="entry name" value="P25 ALPHA-RELATED"/>
    <property type="match status" value="1"/>
</dbReference>
<evidence type="ECO:0000256" key="3">
    <source>
        <dbReference type="SAM" id="MobiDB-lite"/>
    </source>
</evidence>
<evidence type="ECO:0000313" key="5">
    <source>
        <dbReference type="WBParaSite" id="Pan_g3750.t1"/>
    </source>
</evidence>
<evidence type="ECO:0000313" key="4">
    <source>
        <dbReference type="Proteomes" id="UP000492821"/>
    </source>
</evidence>
<feature type="region of interest" description="Disordered" evidence="3">
    <location>
        <begin position="140"/>
        <end position="184"/>
    </location>
</feature>
<evidence type="ECO:0000256" key="2">
    <source>
        <dbReference type="SAM" id="Coils"/>
    </source>
</evidence>
<dbReference type="Proteomes" id="UP000492821">
    <property type="component" value="Unassembled WGS sequence"/>
</dbReference>
<dbReference type="InterPro" id="IPR008907">
    <property type="entry name" value="TPP/p25"/>
</dbReference>
<keyword evidence="2" id="KW-0175">Coiled coil</keyword>
<dbReference type="GO" id="GO:0046785">
    <property type="term" value="P:microtubule polymerization"/>
    <property type="evidence" value="ECO:0007669"/>
    <property type="project" value="InterPro"/>
</dbReference>
<dbReference type="WBParaSite" id="Pan_g3750.t1">
    <property type="protein sequence ID" value="Pan_g3750.t1"/>
    <property type="gene ID" value="Pan_g3750"/>
</dbReference>
<reference evidence="5" key="2">
    <citation type="submission" date="2020-10" db="UniProtKB">
        <authorList>
            <consortium name="WormBaseParasite"/>
        </authorList>
    </citation>
    <scope>IDENTIFICATION</scope>
</reference>
<comment type="similarity">
    <text evidence="1">Belongs to the TPPP family.</text>
</comment>
<reference evidence="4" key="1">
    <citation type="journal article" date="2013" name="Genetics">
        <title>The draft genome and transcriptome of Panagrellus redivivus are shaped by the harsh demands of a free-living lifestyle.</title>
        <authorList>
            <person name="Srinivasan J."/>
            <person name="Dillman A.R."/>
            <person name="Macchietto M.G."/>
            <person name="Heikkinen L."/>
            <person name="Lakso M."/>
            <person name="Fracchia K.M."/>
            <person name="Antoshechkin I."/>
            <person name="Mortazavi A."/>
            <person name="Wong G."/>
            <person name="Sternberg P.W."/>
        </authorList>
    </citation>
    <scope>NUCLEOTIDE SEQUENCE [LARGE SCALE GENOMIC DNA]</scope>
    <source>
        <strain evidence="4">MT8872</strain>
    </source>
</reference>
<name>A0A7E4VV53_PANRE</name>
<accession>A0A7E4VV53</accession>
<dbReference type="GO" id="GO:0032273">
    <property type="term" value="P:positive regulation of protein polymerization"/>
    <property type="evidence" value="ECO:0007669"/>
    <property type="project" value="TreeGrafter"/>
</dbReference>
<dbReference type="GO" id="GO:0001578">
    <property type="term" value="P:microtubule bundle formation"/>
    <property type="evidence" value="ECO:0007669"/>
    <property type="project" value="TreeGrafter"/>
</dbReference>
<dbReference type="Pfam" id="PF05517">
    <property type="entry name" value="p25-alpha"/>
    <property type="match status" value="1"/>
</dbReference>
<dbReference type="GO" id="GO:0015631">
    <property type="term" value="F:tubulin binding"/>
    <property type="evidence" value="ECO:0007669"/>
    <property type="project" value="InterPro"/>
</dbReference>
<keyword evidence="4" id="KW-1185">Reference proteome</keyword>
<feature type="compositionally biased region" description="Basic and acidic residues" evidence="3">
    <location>
        <begin position="140"/>
        <end position="164"/>
    </location>
</feature>
<protein>
    <submittedName>
        <fullName evidence="5">TPPP family protein</fullName>
    </submittedName>
</protein>
<dbReference type="Gene3D" id="1.10.238.10">
    <property type="entry name" value="EF-hand"/>
    <property type="match status" value="1"/>
</dbReference>
<dbReference type="SUPFAM" id="SSF47473">
    <property type="entry name" value="EF-hand"/>
    <property type="match status" value="1"/>
</dbReference>
<dbReference type="InterPro" id="IPR011992">
    <property type="entry name" value="EF-hand-dom_pair"/>
</dbReference>
<evidence type="ECO:0000256" key="1">
    <source>
        <dbReference type="ARBA" id="ARBA00010994"/>
    </source>
</evidence>
<proteinExistence type="inferred from homology"/>
<dbReference type="GO" id="GO:0005874">
    <property type="term" value="C:microtubule"/>
    <property type="evidence" value="ECO:0007669"/>
    <property type="project" value="TreeGrafter"/>
</dbReference>
<feature type="coiled-coil region" evidence="2">
    <location>
        <begin position="85"/>
        <end position="116"/>
    </location>
</feature>
<organism evidence="4 5">
    <name type="scientific">Panagrellus redivivus</name>
    <name type="common">Microworm</name>
    <dbReference type="NCBI Taxonomy" id="6233"/>
    <lineage>
        <taxon>Eukaryota</taxon>
        <taxon>Metazoa</taxon>
        <taxon>Ecdysozoa</taxon>
        <taxon>Nematoda</taxon>
        <taxon>Chromadorea</taxon>
        <taxon>Rhabditida</taxon>
        <taxon>Tylenchina</taxon>
        <taxon>Panagrolaimomorpha</taxon>
        <taxon>Panagrolaimoidea</taxon>
        <taxon>Panagrolaimidae</taxon>
        <taxon>Panagrellus</taxon>
    </lineage>
</organism>
<sequence length="184" mass="20148">MPAAPATFDFKWQDEKDAKKQWETFTKFGSSTATEMTGKNFDKWLKDAGIIDGKTVTTTVTGIAFSKVAGPKKRTNFAETKQVLVNVASEKAQKTKKDVQEELDEIIEKLSKLEAPTVNSAAKANTGGVYSRLTDHTKYTGAHKERFDAEGKGKGKAGREESKDTTGYVGAYKNAGTYDKAHKP</sequence>